<gene>
    <name evidence="12" type="ORF">NJ959_09155</name>
</gene>
<keyword evidence="7" id="KW-0829">Tyrosine-protein kinase</keyword>
<dbReference type="GO" id="GO:0005886">
    <property type="term" value="C:plasma membrane"/>
    <property type="evidence" value="ECO:0007669"/>
    <property type="project" value="UniProtKB-ARBA"/>
</dbReference>
<dbReference type="GO" id="GO:0005524">
    <property type="term" value="F:ATP binding"/>
    <property type="evidence" value="ECO:0007669"/>
    <property type="project" value="UniProtKB-KW"/>
</dbReference>
<organism evidence="12 13">
    <name type="scientific">Limnofasciculus baicalensis BBK-W-15</name>
    <dbReference type="NCBI Taxonomy" id="2699891"/>
    <lineage>
        <taxon>Bacteria</taxon>
        <taxon>Bacillati</taxon>
        <taxon>Cyanobacteriota</taxon>
        <taxon>Cyanophyceae</taxon>
        <taxon>Coleofasciculales</taxon>
        <taxon>Coleofasciculaceae</taxon>
        <taxon>Limnofasciculus</taxon>
        <taxon>Limnofasciculus baicalensis</taxon>
    </lineage>
</organism>
<comment type="catalytic activity">
    <reaction evidence="8">
        <text>L-tyrosyl-[protein] + ATP = O-phospho-L-tyrosyl-[protein] + ADP + H(+)</text>
        <dbReference type="Rhea" id="RHEA:10596"/>
        <dbReference type="Rhea" id="RHEA-COMP:10136"/>
        <dbReference type="Rhea" id="RHEA-COMP:20101"/>
        <dbReference type="ChEBI" id="CHEBI:15378"/>
        <dbReference type="ChEBI" id="CHEBI:30616"/>
        <dbReference type="ChEBI" id="CHEBI:46858"/>
        <dbReference type="ChEBI" id="CHEBI:61978"/>
        <dbReference type="ChEBI" id="CHEBI:456216"/>
        <dbReference type="EC" id="2.7.10.2"/>
    </reaction>
</comment>
<evidence type="ECO:0000313" key="13">
    <source>
        <dbReference type="Proteomes" id="UP001204953"/>
    </source>
</evidence>
<dbReference type="CDD" id="cd05387">
    <property type="entry name" value="BY-kinase"/>
    <property type="match status" value="1"/>
</dbReference>
<evidence type="ECO:0000256" key="6">
    <source>
        <dbReference type="ARBA" id="ARBA00022840"/>
    </source>
</evidence>
<dbReference type="InterPro" id="IPR027417">
    <property type="entry name" value="P-loop_NTPase"/>
</dbReference>
<evidence type="ECO:0000256" key="9">
    <source>
        <dbReference type="SAM" id="Coils"/>
    </source>
</evidence>
<evidence type="ECO:0000256" key="2">
    <source>
        <dbReference type="ARBA" id="ARBA00011903"/>
    </source>
</evidence>
<dbReference type="InterPro" id="IPR033756">
    <property type="entry name" value="YlxH/NBP35"/>
</dbReference>
<comment type="similarity">
    <text evidence="1">Belongs to the CpsD/CapB family.</text>
</comment>
<evidence type="ECO:0000259" key="11">
    <source>
        <dbReference type="Pfam" id="PF13807"/>
    </source>
</evidence>
<dbReference type="NCBIfam" id="TIGR01007">
    <property type="entry name" value="eps_fam"/>
    <property type="match status" value="1"/>
</dbReference>
<dbReference type="PANTHER" id="PTHR32309:SF13">
    <property type="entry name" value="FERRIC ENTEROBACTIN TRANSPORT PROTEIN FEPE"/>
    <property type="match status" value="1"/>
</dbReference>
<dbReference type="AlphaFoldDB" id="A0AAE3GRI7"/>
<dbReference type="InterPro" id="IPR050445">
    <property type="entry name" value="Bact_polysacc_biosynth/exp"/>
</dbReference>
<keyword evidence="5" id="KW-0418">Kinase</keyword>
<keyword evidence="9" id="KW-0175">Coiled coil</keyword>
<feature type="coiled-coil region" evidence="9">
    <location>
        <begin position="218"/>
        <end position="285"/>
    </location>
</feature>
<comment type="caution">
    <text evidence="12">The sequence shown here is derived from an EMBL/GenBank/DDBJ whole genome shotgun (WGS) entry which is preliminary data.</text>
</comment>
<evidence type="ECO:0000256" key="10">
    <source>
        <dbReference type="SAM" id="Phobius"/>
    </source>
</evidence>
<evidence type="ECO:0000256" key="7">
    <source>
        <dbReference type="ARBA" id="ARBA00023137"/>
    </source>
</evidence>
<evidence type="ECO:0000256" key="3">
    <source>
        <dbReference type="ARBA" id="ARBA00022679"/>
    </source>
</evidence>
<sequence>MESTEYIEEIDFQKYWLVLKRRWLPAVVIFGGIVAVAGLAVTKQVPSYEAQGTILIQKDRSASLTGLDNALSQFDKLAEKSDPIATAAQIVKSRPVAQKTVTTLNLRDEEEGSLLKPEVLLKGLKVKPLPGTDIMSISYQSKKPDVAAAVVNKVMEVYIADDIQANRAKAAAAREFITEQLPRLKQNVSVADGELRNFKEQNKVVDLVNEAKSSVDTVADLDTQIAQTQAKLAQATAQTETLRSQVGLNSKTAVAVNSLNQSPGIQQALSELQKVQSQLAVERGRFLEEAPIVQKLKEQEVKLQALVGERIGDNLGTDTEVSTTSLQIGQTKQDLAAKLVAAEVEQSGLSRQLAVLNTARIAYKARSNVLPRLQEKERELERRVDATQLTYSQLLQKLDETRLIENQNVGNARIVEEAVAPEKPTSSKKKIIAAGGVMAGGLLGIAVAFLVDLIDHSVKNVKEAKELFGYTLLGVVPAFGKSKKLRLPFRRDSESRDVRLVARDMPGSAIAQAYQMLRANLKFLSSDKQIKAIVVTSSVPQEGKSEVSANLAVAIAQVGRRVLLVDGDMRNPSQHHLWNLTNAVGLSNLLVGEAEFNTVVQEVMPGLEVLTSGVIPPNPVALLDSKRMANLMETFAKGYDAVIVDTPPMAGIADAPILGKMADGILLVVRPGVVDAGSAKAAKEFIARSGQTVLGIVANGVIAKNEPDSYFYYTKENYYTKKVDVDRDSVSLGGGSQN</sequence>
<dbReference type="GO" id="GO:0004715">
    <property type="term" value="F:non-membrane spanning protein tyrosine kinase activity"/>
    <property type="evidence" value="ECO:0007669"/>
    <property type="project" value="UniProtKB-EC"/>
</dbReference>
<dbReference type="FunFam" id="3.40.50.300:FF:000527">
    <property type="entry name" value="Tyrosine-protein kinase etk"/>
    <property type="match status" value="1"/>
</dbReference>
<evidence type="ECO:0000256" key="8">
    <source>
        <dbReference type="ARBA" id="ARBA00051245"/>
    </source>
</evidence>
<feature type="transmembrane region" description="Helical" evidence="10">
    <location>
        <begin position="23"/>
        <end position="41"/>
    </location>
</feature>
<reference evidence="12" key="1">
    <citation type="submission" date="2022-06" db="EMBL/GenBank/DDBJ databases">
        <title>New cyanobacteria of genus Symplocastrum in benthos of Lake Baikal.</title>
        <authorList>
            <person name="Sorokovikova E."/>
            <person name="Tikhonova I."/>
            <person name="Krasnopeev A."/>
            <person name="Evseev P."/>
            <person name="Gladkikh A."/>
            <person name="Belykh O."/>
        </authorList>
    </citation>
    <scope>NUCLEOTIDE SEQUENCE</scope>
    <source>
        <strain evidence="12">BBK-W-15</strain>
    </source>
</reference>
<dbReference type="Proteomes" id="UP001204953">
    <property type="component" value="Unassembled WGS sequence"/>
</dbReference>
<name>A0AAE3GRI7_9CYAN</name>
<dbReference type="RefSeq" id="WP_254011432.1">
    <property type="nucleotide sequence ID" value="NZ_JAMZMM010000065.1"/>
</dbReference>
<dbReference type="InterPro" id="IPR005702">
    <property type="entry name" value="Wzc-like_C"/>
</dbReference>
<keyword evidence="10" id="KW-1133">Transmembrane helix</keyword>
<keyword evidence="3 12" id="KW-0808">Transferase</keyword>
<dbReference type="EC" id="2.7.10.2" evidence="2"/>
<keyword evidence="4" id="KW-0547">Nucleotide-binding</keyword>
<keyword evidence="10" id="KW-0812">Transmembrane</keyword>
<evidence type="ECO:0000256" key="4">
    <source>
        <dbReference type="ARBA" id="ARBA00022741"/>
    </source>
</evidence>
<protein>
    <recommendedName>
        <fullName evidence="2">non-specific protein-tyrosine kinase</fullName>
        <ecNumber evidence="2">2.7.10.2</ecNumber>
    </recommendedName>
</protein>
<evidence type="ECO:0000313" key="12">
    <source>
        <dbReference type="EMBL" id="MCP2728637.1"/>
    </source>
</evidence>
<dbReference type="Pfam" id="PF13807">
    <property type="entry name" value="GNVR"/>
    <property type="match status" value="1"/>
</dbReference>
<keyword evidence="13" id="KW-1185">Reference proteome</keyword>
<dbReference type="Gene3D" id="3.40.50.300">
    <property type="entry name" value="P-loop containing nucleotide triphosphate hydrolases"/>
    <property type="match status" value="1"/>
</dbReference>
<evidence type="ECO:0000256" key="5">
    <source>
        <dbReference type="ARBA" id="ARBA00022777"/>
    </source>
</evidence>
<feature type="coiled-coil region" evidence="9">
    <location>
        <begin position="370"/>
        <end position="397"/>
    </location>
</feature>
<proteinExistence type="inferred from homology"/>
<dbReference type="GO" id="GO:0042802">
    <property type="term" value="F:identical protein binding"/>
    <property type="evidence" value="ECO:0007669"/>
    <property type="project" value="UniProtKB-ARBA"/>
</dbReference>
<feature type="domain" description="Tyrosine-protein kinase G-rich" evidence="11">
    <location>
        <begin position="379"/>
        <end position="450"/>
    </location>
</feature>
<accession>A0AAE3GRI7</accession>
<dbReference type="PANTHER" id="PTHR32309">
    <property type="entry name" value="TYROSINE-PROTEIN KINASE"/>
    <property type="match status" value="1"/>
</dbReference>
<keyword evidence="10" id="KW-0472">Membrane</keyword>
<evidence type="ECO:0000256" key="1">
    <source>
        <dbReference type="ARBA" id="ARBA00007316"/>
    </source>
</evidence>
<keyword evidence="6" id="KW-0067">ATP-binding</keyword>
<dbReference type="EMBL" id="JAMZMM010000065">
    <property type="protein sequence ID" value="MCP2728637.1"/>
    <property type="molecule type" value="Genomic_DNA"/>
</dbReference>
<dbReference type="Pfam" id="PF10609">
    <property type="entry name" value="ParA"/>
    <property type="match status" value="1"/>
</dbReference>
<dbReference type="InterPro" id="IPR032807">
    <property type="entry name" value="GNVR"/>
</dbReference>
<dbReference type="SUPFAM" id="SSF52540">
    <property type="entry name" value="P-loop containing nucleoside triphosphate hydrolases"/>
    <property type="match status" value="1"/>
</dbReference>